<dbReference type="Proteomes" id="UP000815325">
    <property type="component" value="Unassembled WGS sequence"/>
</dbReference>
<feature type="region of interest" description="Disordered" evidence="1">
    <location>
        <begin position="112"/>
        <end position="174"/>
    </location>
</feature>
<keyword evidence="3" id="KW-1185">Reference proteome</keyword>
<protein>
    <recommendedName>
        <fullName evidence="4">Encoded protein</fullName>
    </recommendedName>
</protein>
<comment type="caution">
    <text evidence="2">The sequence shown here is derived from an EMBL/GenBank/DDBJ whole genome shotgun (WGS) entry which is preliminary data.</text>
</comment>
<evidence type="ECO:0008006" key="4">
    <source>
        <dbReference type="Google" id="ProtNLM"/>
    </source>
</evidence>
<dbReference type="EMBL" id="MU070374">
    <property type="protein sequence ID" value="KAF5828038.1"/>
    <property type="molecule type" value="Genomic_DNA"/>
</dbReference>
<accession>A0ABQ7G0A7</accession>
<evidence type="ECO:0000313" key="2">
    <source>
        <dbReference type="EMBL" id="KAF5828038.1"/>
    </source>
</evidence>
<evidence type="ECO:0000256" key="1">
    <source>
        <dbReference type="SAM" id="MobiDB-lite"/>
    </source>
</evidence>
<evidence type="ECO:0000313" key="3">
    <source>
        <dbReference type="Proteomes" id="UP000815325"/>
    </source>
</evidence>
<organism evidence="2 3">
    <name type="scientific">Dunaliella salina</name>
    <name type="common">Green alga</name>
    <name type="synonym">Protococcus salinus</name>
    <dbReference type="NCBI Taxonomy" id="3046"/>
    <lineage>
        <taxon>Eukaryota</taxon>
        <taxon>Viridiplantae</taxon>
        <taxon>Chlorophyta</taxon>
        <taxon>core chlorophytes</taxon>
        <taxon>Chlorophyceae</taxon>
        <taxon>CS clade</taxon>
        <taxon>Chlamydomonadales</taxon>
        <taxon>Dunaliellaceae</taxon>
        <taxon>Dunaliella</taxon>
    </lineage>
</organism>
<sequence>MIRQLDSFLTGPSVLFLYSNKPLADRRQLLMQSGLEFSLEEGGLQPLSLTHLRLRYNEPWLVGEAALKSQIQVLYPLEFKAILILAQDSPLSIADADSRTIATLMNLRQVQVEDLRTGRRPPEDHPLRNPTHHPRETPPSASRRTSNQGLPLPDLETWSLRSGCPGGLPSHYQQAGACVNGSHEVERLLQAETGAAESEKGL</sequence>
<feature type="compositionally biased region" description="Polar residues" evidence="1">
    <location>
        <begin position="139"/>
        <end position="149"/>
    </location>
</feature>
<gene>
    <name evidence="2" type="ORF">DUNSADRAFT_18300</name>
</gene>
<name>A0ABQ7G0A7_DUNSA</name>
<feature type="compositionally biased region" description="Basic and acidic residues" evidence="1">
    <location>
        <begin position="112"/>
        <end position="127"/>
    </location>
</feature>
<proteinExistence type="predicted"/>
<reference evidence="2" key="1">
    <citation type="submission" date="2017-08" db="EMBL/GenBank/DDBJ databases">
        <authorList>
            <person name="Polle J.E."/>
            <person name="Barry K."/>
            <person name="Cushman J."/>
            <person name="Schmutz J."/>
            <person name="Tran D."/>
            <person name="Hathwaick L.T."/>
            <person name="Yim W.C."/>
            <person name="Jenkins J."/>
            <person name="Mckie-Krisberg Z.M."/>
            <person name="Prochnik S."/>
            <person name="Lindquist E."/>
            <person name="Dockter R.B."/>
            <person name="Adam C."/>
            <person name="Molina H."/>
            <person name="Bunkerborg J."/>
            <person name="Jin E."/>
            <person name="Buchheim M."/>
            <person name="Magnuson J."/>
        </authorList>
    </citation>
    <scope>NUCLEOTIDE SEQUENCE</scope>
    <source>
        <strain evidence="2">CCAP 19/18</strain>
    </source>
</reference>